<evidence type="ECO:0000313" key="1">
    <source>
        <dbReference type="EMBL" id="WDH80575.1"/>
    </source>
</evidence>
<reference evidence="1" key="1">
    <citation type="submission" date="2023-02" db="EMBL/GenBank/DDBJ databases">
        <title>Pathogen: clinical or host-associated sample.</title>
        <authorList>
            <person name="Hergert J."/>
            <person name="Casey R."/>
            <person name="Wagner J."/>
            <person name="Young E.L."/>
            <person name="Oakeson K.F."/>
        </authorList>
    </citation>
    <scope>NUCLEOTIDE SEQUENCE</scope>
    <source>
        <strain evidence="1">2022CK-00830</strain>
    </source>
</reference>
<evidence type="ECO:0008006" key="3">
    <source>
        <dbReference type="Google" id="ProtNLM"/>
    </source>
</evidence>
<proteinExistence type="predicted"/>
<sequence length="242" mass="26935">MSNLILCGAILAACGYNEPTAPVTQGSEFQEYTPSMETDISSELKSQFPDNGYSIELDTVQEELSVRAQINTDHGVLSVVSTGTEEVGHITTPSVFGAEGDVTFRGKYNVVLSTDGSAQVIKEFKDLIFVQKSDEPITFDVIPFEKAEVYLLTPEYMATRGTNSYVFGINKENGEAFPITFNYGKNVREAINYAVDHFPQNESEKLVVMTRNNEGENQESEIKKFTFTLDLDNKQFILETDT</sequence>
<evidence type="ECO:0000313" key="2">
    <source>
        <dbReference type="Proteomes" id="UP001220962"/>
    </source>
</evidence>
<accession>A0AAX3MSJ7</accession>
<protein>
    <recommendedName>
        <fullName evidence="3">Lipoprotein</fullName>
    </recommendedName>
</protein>
<name>A0AAX3MSJ7_9BACL</name>
<organism evidence="1 2">
    <name type="scientific">Paenibacillus urinalis</name>
    <dbReference type="NCBI Taxonomy" id="521520"/>
    <lineage>
        <taxon>Bacteria</taxon>
        <taxon>Bacillati</taxon>
        <taxon>Bacillota</taxon>
        <taxon>Bacilli</taxon>
        <taxon>Bacillales</taxon>
        <taxon>Paenibacillaceae</taxon>
        <taxon>Paenibacillus</taxon>
    </lineage>
</organism>
<dbReference type="Proteomes" id="UP001220962">
    <property type="component" value="Chromosome"/>
</dbReference>
<dbReference type="AlphaFoldDB" id="A0AAX3MSJ7"/>
<dbReference type="RefSeq" id="WP_047911867.1">
    <property type="nucleotide sequence ID" value="NZ_CP118101.1"/>
</dbReference>
<dbReference type="EMBL" id="CP118101">
    <property type="protein sequence ID" value="WDH80575.1"/>
    <property type="molecule type" value="Genomic_DNA"/>
</dbReference>
<gene>
    <name evidence="1" type="ORF">PUW23_13495</name>
</gene>